<evidence type="ECO:0000256" key="1">
    <source>
        <dbReference type="SAM" id="MobiDB-lite"/>
    </source>
</evidence>
<protein>
    <submittedName>
        <fullName evidence="2">Uncharacterized protein</fullName>
    </submittedName>
</protein>
<dbReference type="EMBL" id="BTGD01000016">
    <property type="protein sequence ID" value="GMM57799.1"/>
    <property type="molecule type" value="Genomic_DNA"/>
</dbReference>
<gene>
    <name evidence="2" type="ORF">DAKH74_044150</name>
</gene>
<name>A0AAV5S503_MAUHU</name>
<sequence>MEYTKALEGANIPLTYSFRMAAMFVAPSAEFCVGSLAGLDGGDVGLGGGGAETKDLKRQNHREGATL</sequence>
<accession>A0AAV5S503</accession>
<comment type="caution">
    <text evidence="2">The sequence shown here is derived from an EMBL/GenBank/DDBJ whole genome shotgun (WGS) entry which is preliminary data.</text>
</comment>
<proteinExistence type="predicted"/>
<dbReference type="AlphaFoldDB" id="A0AAV5S503"/>
<evidence type="ECO:0000313" key="3">
    <source>
        <dbReference type="Proteomes" id="UP001377567"/>
    </source>
</evidence>
<organism evidence="2 3">
    <name type="scientific">Maudiozyma humilis</name>
    <name type="common">Sour dough yeast</name>
    <name type="synonym">Kazachstania humilis</name>
    <dbReference type="NCBI Taxonomy" id="51915"/>
    <lineage>
        <taxon>Eukaryota</taxon>
        <taxon>Fungi</taxon>
        <taxon>Dikarya</taxon>
        <taxon>Ascomycota</taxon>
        <taxon>Saccharomycotina</taxon>
        <taxon>Saccharomycetes</taxon>
        <taxon>Saccharomycetales</taxon>
        <taxon>Saccharomycetaceae</taxon>
        <taxon>Maudiozyma</taxon>
    </lineage>
</organism>
<reference evidence="2 3" key="1">
    <citation type="journal article" date="2023" name="Elife">
        <title>Identification of key yeast species and microbe-microbe interactions impacting larval growth of Drosophila in the wild.</title>
        <authorList>
            <person name="Mure A."/>
            <person name="Sugiura Y."/>
            <person name="Maeda R."/>
            <person name="Honda K."/>
            <person name="Sakurai N."/>
            <person name="Takahashi Y."/>
            <person name="Watada M."/>
            <person name="Katoh T."/>
            <person name="Gotoh A."/>
            <person name="Gotoh Y."/>
            <person name="Taniguchi I."/>
            <person name="Nakamura K."/>
            <person name="Hayashi T."/>
            <person name="Katayama T."/>
            <person name="Uemura T."/>
            <person name="Hattori Y."/>
        </authorList>
    </citation>
    <scope>NUCLEOTIDE SEQUENCE [LARGE SCALE GENOMIC DNA]</scope>
    <source>
        <strain evidence="2 3">KH-74</strain>
    </source>
</reference>
<keyword evidence="3" id="KW-1185">Reference proteome</keyword>
<feature type="region of interest" description="Disordered" evidence="1">
    <location>
        <begin position="48"/>
        <end position="67"/>
    </location>
</feature>
<evidence type="ECO:0000313" key="2">
    <source>
        <dbReference type="EMBL" id="GMM57799.1"/>
    </source>
</evidence>
<feature type="compositionally biased region" description="Basic and acidic residues" evidence="1">
    <location>
        <begin position="52"/>
        <end position="67"/>
    </location>
</feature>
<dbReference type="Proteomes" id="UP001377567">
    <property type="component" value="Unassembled WGS sequence"/>
</dbReference>